<accession>A0A0F8L374</accession>
<comment type="caution">
    <text evidence="1">The sequence shown here is derived from an EMBL/GenBank/DDBJ whole genome shotgun (WGS) entry which is preliminary data.</text>
</comment>
<dbReference type="Proteomes" id="UP000034657">
    <property type="component" value="Unassembled WGS sequence"/>
</dbReference>
<protein>
    <recommendedName>
        <fullName evidence="3">DUF2971 domain-containing protein</fullName>
    </recommendedName>
</protein>
<dbReference type="PATRIC" id="fig|2209.75.peg.3074"/>
<proteinExistence type="predicted"/>
<name>A0A0F8L374_METMZ</name>
<reference evidence="1 2" key="1">
    <citation type="journal article" date="2015" name="ISME J.">
        <title>Genomic and phenotypic differentiation among Methanosarcina mazei populations from Columbia River sediment.</title>
        <authorList>
            <person name="Youngblut N.D."/>
            <person name="Wirth J.S."/>
            <person name="Henriksen J.R."/>
            <person name="Smith M."/>
            <person name="Simon H."/>
            <person name="Metcalf W.W."/>
            <person name="Whitaker R.J."/>
        </authorList>
    </citation>
    <scope>NUCLEOTIDE SEQUENCE [LARGE SCALE GENOMIC DNA]</scope>
    <source>
        <strain evidence="1 2">3.H.M.1A.1</strain>
    </source>
</reference>
<organism evidence="1 2">
    <name type="scientific">Methanosarcina mazei</name>
    <name type="common">Methanosarcina frisia</name>
    <dbReference type="NCBI Taxonomy" id="2209"/>
    <lineage>
        <taxon>Archaea</taxon>
        <taxon>Methanobacteriati</taxon>
        <taxon>Methanobacteriota</taxon>
        <taxon>Stenosarchaea group</taxon>
        <taxon>Methanomicrobia</taxon>
        <taxon>Methanosarcinales</taxon>
        <taxon>Methanosarcinaceae</taxon>
        <taxon>Methanosarcina</taxon>
    </lineage>
</organism>
<evidence type="ECO:0008006" key="3">
    <source>
        <dbReference type="Google" id="ProtNLM"/>
    </source>
</evidence>
<sequence>MYEKHYCFEPPDKDSTTIWKYLKFQYFISLLDKNSLFFAKPELFEDPYEGSYSNANLTEMNELLEKYDENSIIAQNIRTLLENSKRTDNVVLNCWHTNKEESAAMWKLYSDDNAGISIKSDLDRLKNCFSECPYPVYIGKVKYIDWNLEKIPQKNVFSPYLYKRRSFEHENEIRALVHTIKHDGEMCYIDKNQVLQKHELINNGVYVPISLDILIEKIYVSPKSSKWFLDLVKSISKMYGLNKEIIRSNLYDGPS</sequence>
<dbReference type="AlphaFoldDB" id="A0A0F8L374"/>
<dbReference type="EMBL" id="JJPT01000025">
    <property type="protein sequence ID" value="KKG94558.1"/>
    <property type="molecule type" value="Genomic_DNA"/>
</dbReference>
<gene>
    <name evidence="1" type="ORF">DU69_13815</name>
</gene>
<evidence type="ECO:0000313" key="1">
    <source>
        <dbReference type="EMBL" id="KKG94558.1"/>
    </source>
</evidence>
<evidence type="ECO:0000313" key="2">
    <source>
        <dbReference type="Proteomes" id="UP000034657"/>
    </source>
</evidence>
<dbReference type="RefSeq" id="WP_048041622.1">
    <property type="nucleotide sequence ID" value="NZ_JJPT01000025.1"/>
</dbReference>